<reference evidence="1 2" key="1">
    <citation type="journal article" date="2013" name="Biodegradation">
        <title>Occurrence of 4-tert-butylphenol (4-t-BP) biodegradation in an aquatic sample caused by the presence of Spirodela polyrrhiza and isolation of a 4-t-BP-utilizing bacterium.</title>
        <authorList>
            <person name="Ogata Y."/>
            <person name="Toyama T."/>
            <person name="Yu N."/>
            <person name="Wang X."/>
            <person name="Sei K."/>
            <person name="Ike M."/>
        </authorList>
    </citation>
    <scope>NUCLEOTIDE SEQUENCE [LARGE SCALE GENOMIC DNA]</scope>
    <source>
        <strain evidence="1 2">OMI</strain>
    </source>
</reference>
<evidence type="ECO:0000313" key="1">
    <source>
        <dbReference type="EMBL" id="GAY22546.1"/>
    </source>
</evidence>
<gene>
    <name evidence="1" type="ORF">SFOMI_3103</name>
</gene>
<reference evidence="1 2" key="2">
    <citation type="journal article" date="2013" name="Environ. Sci. Technol.">
        <title>The 4-tert-butylphenol-utilizing bacterium Sphingobium fuliginis OMI can degrade bisphenols via phenolic ring hydroxylation and meta-cleavage pathway.</title>
        <authorList>
            <person name="Ogata Y."/>
            <person name="Goda S."/>
            <person name="Toyama T."/>
            <person name="Sei K."/>
            <person name="Ike M."/>
        </authorList>
    </citation>
    <scope>NUCLEOTIDE SEQUENCE [LARGE SCALE GENOMIC DNA]</scope>
    <source>
        <strain evidence="1 2">OMI</strain>
    </source>
</reference>
<name>A0A292ZHY7_SPHSA</name>
<dbReference type="Proteomes" id="UP000221538">
    <property type="component" value="Unassembled WGS sequence"/>
</dbReference>
<protein>
    <submittedName>
        <fullName evidence="1">Uncharacterized protein</fullName>
    </submittedName>
</protein>
<evidence type="ECO:0000313" key="2">
    <source>
        <dbReference type="Proteomes" id="UP000221538"/>
    </source>
</evidence>
<dbReference type="AlphaFoldDB" id="A0A292ZHY7"/>
<comment type="caution">
    <text evidence="1">The sequence shown here is derived from an EMBL/GenBank/DDBJ whole genome shotgun (WGS) entry which is preliminary data.</text>
</comment>
<proteinExistence type="predicted"/>
<organism evidence="1 2">
    <name type="scientific">Sphingobium fuliginis (strain ATCC 27551)</name>
    <dbReference type="NCBI Taxonomy" id="336203"/>
    <lineage>
        <taxon>Bacteria</taxon>
        <taxon>Pseudomonadati</taxon>
        <taxon>Pseudomonadota</taxon>
        <taxon>Alphaproteobacteria</taxon>
        <taxon>Sphingomonadales</taxon>
        <taxon>Sphingomonadaceae</taxon>
        <taxon>Sphingobium</taxon>
    </lineage>
</organism>
<sequence>MSARTGATFRGLAYRGFAPYVRLAYERNISTTALYEYRRAATEIGITRAF</sequence>
<accession>A0A292ZHY7</accession>
<dbReference type="EMBL" id="BEWI01000032">
    <property type="protein sequence ID" value="GAY22546.1"/>
    <property type="molecule type" value="Genomic_DNA"/>
</dbReference>